<dbReference type="EMBL" id="BDIP01003070">
    <property type="protein sequence ID" value="GIQ87227.1"/>
    <property type="molecule type" value="Genomic_DNA"/>
</dbReference>
<dbReference type="Proteomes" id="UP000265618">
    <property type="component" value="Unassembled WGS sequence"/>
</dbReference>
<comment type="caution">
    <text evidence="2">The sequence shown here is derived from an EMBL/GenBank/DDBJ whole genome shotgun (WGS) entry which is preliminary data.</text>
</comment>
<sequence>MDISLPHYVQLSRSVTRLPFDMEVRSPSNVCPVLYICPYGQKRYRQMPHDCRASTLSHALSMADIDSHFHRCDYPSPVAQQMHPRPVELEMHPSPVALEMPQDFSAAHSEPQSPSISPADPLPNYFGGRIVQSGYREHERGYGGHAGWKAQKEHWCLQVTEPFNPTASVEQRTAQAEALFNRVSQSAITQAYDIIETSTHMHTLPQERVMDFTNVCTATAQDLFGSYTPVLRHSESRRVLYPFPGSESLFLQVDEVESDASVYPCVVCIAPVDIFIGVLGSRRRVTSSSVTLDEHLGNTIHNCWTELSQELVRLNAPPLRTLWFLVVSAGNGGYGVYAGGELAMVPSVLLQLDRSGHGVDGVRLWHEYKGLRVLCCDAHSSHSTVGSTLPISKESLSGREGSHPLS</sequence>
<dbReference type="AlphaFoldDB" id="A0A9K3D1Z3"/>
<name>A0A9K3D1Z3_9EUKA</name>
<protein>
    <submittedName>
        <fullName evidence="2">Uncharacterized protein</fullName>
    </submittedName>
</protein>
<feature type="compositionally biased region" description="Basic and acidic residues" evidence="1">
    <location>
        <begin position="396"/>
        <end position="406"/>
    </location>
</feature>
<feature type="region of interest" description="Disordered" evidence="1">
    <location>
        <begin position="105"/>
        <end position="124"/>
    </location>
</feature>
<evidence type="ECO:0000313" key="3">
    <source>
        <dbReference type="Proteomes" id="UP000265618"/>
    </source>
</evidence>
<keyword evidence="3" id="KW-1185">Reference proteome</keyword>
<proteinExistence type="predicted"/>
<evidence type="ECO:0000313" key="2">
    <source>
        <dbReference type="EMBL" id="GIQ87227.1"/>
    </source>
</evidence>
<feature type="region of interest" description="Disordered" evidence="1">
    <location>
        <begin position="381"/>
        <end position="406"/>
    </location>
</feature>
<organism evidence="2 3">
    <name type="scientific">Kipferlia bialata</name>
    <dbReference type="NCBI Taxonomy" id="797122"/>
    <lineage>
        <taxon>Eukaryota</taxon>
        <taxon>Metamonada</taxon>
        <taxon>Carpediemonas-like organisms</taxon>
        <taxon>Kipferlia</taxon>
    </lineage>
</organism>
<feature type="compositionally biased region" description="Polar residues" evidence="1">
    <location>
        <begin position="381"/>
        <end position="390"/>
    </location>
</feature>
<reference evidence="2 3" key="1">
    <citation type="journal article" date="2018" name="PLoS ONE">
        <title>The draft genome of Kipferlia bialata reveals reductive genome evolution in fornicate parasites.</title>
        <authorList>
            <person name="Tanifuji G."/>
            <person name="Takabayashi S."/>
            <person name="Kume K."/>
            <person name="Takagi M."/>
            <person name="Nakayama T."/>
            <person name="Kamikawa R."/>
            <person name="Inagaki Y."/>
            <person name="Hashimoto T."/>
        </authorList>
    </citation>
    <scope>NUCLEOTIDE SEQUENCE [LARGE SCALE GENOMIC DNA]</scope>
    <source>
        <strain evidence="2">NY0173</strain>
    </source>
</reference>
<gene>
    <name evidence="2" type="ORF">KIPB_009225</name>
</gene>
<accession>A0A9K3D1Z3</accession>
<evidence type="ECO:0000256" key="1">
    <source>
        <dbReference type="SAM" id="MobiDB-lite"/>
    </source>
</evidence>